<feature type="transmembrane region" description="Helical" evidence="1">
    <location>
        <begin position="49"/>
        <end position="71"/>
    </location>
</feature>
<reference evidence="2 3" key="1">
    <citation type="submission" date="2019-07" db="EMBL/GenBank/DDBJ databases">
        <title>New species of Amycolatopsis and Streptomyces.</title>
        <authorList>
            <person name="Duangmal K."/>
            <person name="Teo W.F.A."/>
            <person name="Lipun K."/>
        </authorList>
    </citation>
    <scope>NUCLEOTIDE SEQUENCE [LARGE SCALE GENOMIC DNA]</scope>
    <source>
        <strain evidence="2 3">JCM 30562</strain>
    </source>
</reference>
<sequence>MADPATTAELRHRRVTGVLGLLAGLFTVLPIPLWFVYDGAAPDGNILTRILLTLIGIAFYVAFAAALRTLVSRRDPSLEWVGTLAFGTALLYAVLVMVSLSLEGGTAIASVAPVDPTQDGPLAPGSFLMYGAIARLVTAMFLIAVSAATWRTRVVARGVSVLGFAIAVFNLAFVPSVYFGGEASHFYSAVGWGATAFAASFQFYWVIAAAIAFLHKPKQPAAAPAPVRQAPAFQ</sequence>
<feature type="transmembrane region" description="Helical" evidence="1">
    <location>
        <begin position="159"/>
        <end position="178"/>
    </location>
</feature>
<keyword evidence="3" id="KW-1185">Reference proteome</keyword>
<keyword evidence="1" id="KW-0812">Transmembrane</keyword>
<feature type="transmembrane region" description="Helical" evidence="1">
    <location>
        <begin position="122"/>
        <end position="147"/>
    </location>
</feature>
<organism evidence="2 3">
    <name type="scientific">Amycolatopsis acidiphila</name>
    <dbReference type="NCBI Taxonomy" id="715473"/>
    <lineage>
        <taxon>Bacteria</taxon>
        <taxon>Bacillati</taxon>
        <taxon>Actinomycetota</taxon>
        <taxon>Actinomycetes</taxon>
        <taxon>Pseudonocardiales</taxon>
        <taxon>Pseudonocardiaceae</taxon>
        <taxon>Amycolatopsis</taxon>
    </lineage>
</organism>
<accession>A0A558A6E1</accession>
<comment type="caution">
    <text evidence="2">The sequence shown here is derived from an EMBL/GenBank/DDBJ whole genome shotgun (WGS) entry which is preliminary data.</text>
</comment>
<keyword evidence="1" id="KW-1133">Transmembrane helix</keyword>
<dbReference type="EMBL" id="VJZA01000042">
    <property type="protein sequence ID" value="TVT19837.1"/>
    <property type="molecule type" value="Genomic_DNA"/>
</dbReference>
<keyword evidence="1" id="KW-0472">Membrane</keyword>
<dbReference type="OrthoDB" id="3212416at2"/>
<protein>
    <recommendedName>
        <fullName evidence="4">DUF4386 family protein</fullName>
    </recommendedName>
</protein>
<dbReference type="AlphaFoldDB" id="A0A558A6E1"/>
<evidence type="ECO:0008006" key="4">
    <source>
        <dbReference type="Google" id="ProtNLM"/>
    </source>
</evidence>
<evidence type="ECO:0000313" key="3">
    <source>
        <dbReference type="Proteomes" id="UP000318578"/>
    </source>
</evidence>
<gene>
    <name evidence="2" type="ORF">FNH06_22705</name>
</gene>
<evidence type="ECO:0000256" key="1">
    <source>
        <dbReference type="SAM" id="Phobius"/>
    </source>
</evidence>
<name>A0A558A6E1_9PSEU</name>
<dbReference type="Proteomes" id="UP000318578">
    <property type="component" value="Unassembled WGS sequence"/>
</dbReference>
<proteinExistence type="predicted"/>
<feature type="transmembrane region" description="Helical" evidence="1">
    <location>
        <begin position="83"/>
        <end position="102"/>
    </location>
</feature>
<feature type="transmembrane region" description="Helical" evidence="1">
    <location>
        <begin position="190"/>
        <end position="214"/>
    </location>
</feature>
<dbReference type="RefSeq" id="WP_144641896.1">
    <property type="nucleotide sequence ID" value="NZ_BNAX01000007.1"/>
</dbReference>
<feature type="transmembrane region" description="Helical" evidence="1">
    <location>
        <begin position="18"/>
        <end position="37"/>
    </location>
</feature>
<evidence type="ECO:0000313" key="2">
    <source>
        <dbReference type="EMBL" id="TVT19837.1"/>
    </source>
</evidence>